<keyword evidence="2" id="KW-1185">Reference proteome</keyword>
<comment type="caution">
    <text evidence="1">The sequence shown here is derived from an EMBL/GenBank/DDBJ whole genome shotgun (WGS) entry which is preliminary data.</text>
</comment>
<reference evidence="1 2" key="1">
    <citation type="journal article" date="2020" name="Nature">
        <title>Six reference-quality genomes reveal evolution of bat adaptations.</title>
        <authorList>
            <person name="Jebb D."/>
            <person name="Huang Z."/>
            <person name="Pippel M."/>
            <person name="Hughes G.M."/>
            <person name="Lavrichenko K."/>
            <person name="Devanna P."/>
            <person name="Winkler S."/>
            <person name="Jermiin L.S."/>
            <person name="Skirmuntt E.C."/>
            <person name="Katzourakis A."/>
            <person name="Burkitt-Gray L."/>
            <person name="Ray D.A."/>
            <person name="Sullivan K.A.M."/>
            <person name="Roscito J.G."/>
            <person name="Kirilenko B.M."/>
            <person name="Davalos L.M."/>
            <person name="Corthals A.P."/>
            <person name="Power M.L."/>
            <person name="Jones G."/>
            <person name="Ransome R.D."/>
            <person name="Dechmann D.K.N."/>
            <person name="Locatelli A.G."/>
            <person name="Puechmaille S.J."/>
            <person name="Fedrigo O."/>
            <person name="Jarvis E.D."/>
            <person name="Hiller M."/>
            <person name="Vernes S.C."/>
            <person name="Myers E.W."/>
            <person name="Teeling E.C."/>
        </authorList>
    </citation>
    <scope>NUCLEOTIDE SEQUENCE [LARGE SCALE GENOMIC DNA]</scope>
    <source>
        <strain evidence="1">MMyoMyo1</strain>
        <tissue evidence="1">Flight muscle</tissue>
    </source>
</reference>
<sequence length="138" mass="15212">MFLYSQTSHHWRVCLPGPTLRDRTKSALAVAGEARVDPASDRGGFVGTSQRPRPFRRWGVSVRGLLCTPPHQEGPSPWPRHFSLLKASHISDQDLRKDCFQRARLSSHRKGGRRLYTGGRGGSLAASLCGARMLSGCC</sequence>
<organism evidence="1 2">
    <name type="scientific">Myotis myotis</name>
    <name type="common">Greater mouse-eared bat</name>
    <name type="synonym">Vespertilio myotis</name>
    <dbReference type="NCBI Taxonomy" id="51298"/>
    <lineage>
        <taxon>Eukaryota</taxon>
        <taxon>Metazoa</taxon>
        <taxon>Chordata</taxon>
        <taxon>Craniata</taxon>
        <taxon>Vertebrata</taxon>
        <taxon>Euteleostomi</taxon>
        <taxon>Mammalia</taxon>
        <taxon>Eutheria</taxon>
        <taxon>Laurasiatheria</taxon>
        <taxon>Chiroptera</taxon>
        <taxon>Yangochiroptera</taxon>
        <taxon>Vespertilionidae</taxon>
        <taxon>Myotis</taxon>
    </lineage>
</organism>
<proteinExistence type="predicted"/>
<gene>
    <name evidence="1" type="ORF">mMyoMyo1_009574</name>
</gene>
<protein>
    <submittedName>
        <fullName evidence="1">Uncharacterized protein</fullName>
    </submittedName>
</protein>
<evidence type="ECO:0000313" key="2">
    <source>
        <dbReference type="Proteomes" id="UP000527355"/>
    </source>
</evidence>
<name>A0A7J7ZWG7_MYOMY</name>
<accession>A0A7J7ZWG7</accession>
<dbReference type="EMBL" id="JABWUV010000002">
    <property type="protein sequence ID" value="KAF6378642.1"/>
    <property type="molecule type" value="Genomic_DNA"/>
</dbReference>
<dbReference type="Proteomes" id="UP000527355">
    <property type="component" value="Unassembled WGS sequence"/>
</dbReference>
<evidence type="ECO:0000313" key="1">
    <source>
        <dbReference type="EMBL" id="KAF6378642.1"/>
    </source>
</evidence>
<dbReference type="AlphaFoldDB" id="A0A7J7ZWG7"/>